<evidence type="ECO:0000313" key="1">
    <source>
        <dbReference type="EMBL" id="MPN59231.1"/>
    </source>
</evidence>
<name>A0A645J6I7_9ZZZZ</name>
<protein>
    <submittedName>
        <fullName evidence="1">Uncharacterized protein</fullName>
    </submittedName>
</protein>
<dbReference type="AlphaFoldDB" id="A0A645J6I7"/>
<gene>
    <name evidence="1" type="ORF">SDC9_206952</name>
</gene>
<comment type="caution">
    <text evidence="1">The sequence shown here is derived from an EMBL/GenBank/DDBJ whole genome shotgun (WGS) entry which is preliminary data.</text>
</comment>
<dbReference type="EMBL" id="VSSQ01133000">
    <property type="protein sequence ID" value="MPN59231.1"/>
    <property type="molecule type" value="Genomic_DNA"/>
</dbReference>
<accession>A0A645J6I7</accession>
<reference evidence="1" key="1">
    <citation type="submission" date="2019-08" db="EMBL/GenBank/DDBJ databases">
        <authorList>
            <person name="Kucharzyk K."/>
            <person name="Murdoch R.W."/>
            <person name="Higgins S."/>
            <person name="Loffler F."/>
        </authorList>
    </citation>
    <scope>NUCLEOTIDE SEQUENCE</scope>
</reference>
<organism evidence="1">
    <name type="scientific">bioreactor metagenome</name>
    <dbReference type="NCBI Taxonomy" id="1076179"/>
    <lineage>
        <taxon>unclassified sequences</taxon>
        <taxon>metagenomes</taxon>
        <taxon>ecological metagenomes</taxon>
    </lineage>
</organism>
<proteinExistence type="predicted"/>
<sequence length="101" mass="10947">MPRRQQRQHLVPAQGQPVKGPVFSAGVQAQIRLVGVHHGVDAVRAPLDNLDFHIGIVLLKGADDVGKPVNRHAGKGCNPNMPRVRALDLRNVLLQVFIGAQ</sequence>